<keyword evidence="2" id="KW-0378">Hydrolase</keyword>
<dbReference type="InterPro" id="IPR018711">
    <property type="entry name" value="NAGPA"/>
</dbReference>
<keyword evidence="3" id="KW-1185">Reference proteome</keyword>
<dbReference type="InterPro" id="IPR007730">
    <property type="entry name" value="SPOR-like_dom"/>
</dbReference>
<keyword evidence="2" id="KW-0326">Glycosidase</keyword>
<proteinExistence type="predicted"/>
<reference evidence="2" key="1">
    <citation type="submission" date="2020-11" db="EMBL/GenBank/DDBJ databases">
        <title>Halonatronomonas betainensis gen. nov., sp. nov. a novel haloalkaliphilic representative of the family Halanaerobiacae capable of betaine degradation.</title>
        <authorList>
            <person name="Boltyanskaya Y."/>
            <person name="Kevbrin V."/>
            <person name="Detkova E."/>
            <person name="Grouzdev D.S."/>
            <person name="Koziaeva V."/>
            <person name="Zhilina T."/>
        </authorList>
    </citation>
    <scope>NUCLEOTIDE SEQUENCE</scope>
    <source>
        <strain evidence="2">Z-7014</strain>
    </source>
</reference>
<evidence type="ECO:0000313" key="3">
    <source>
        <dbReference type="Proteomes" id="UP000621436"/>
    </source>
</evidence>
<sequence length="695" mass="78233">MINKNSGILKNLVLVLPLTCLLILVLTLNAYGEDRLINFVGNNQRLIGDLIIDSSSFNFTPADQIELEATDKEIVLEKDREYFIEIVENENDESFLTIQIIALSERSEAEVIRENLENHGFTDNRIVFEDDLYKLQSGEFDSREKAEEYREKLADSGFEGWITGEITEPYELLIRDNSGKKIYQGPDINLDDAEFYINDTWLTGDFVLNLEDDRIKLDYFIPIDMAVAGNIASLENSHNQEFRQEELELLSIFLRTNLYGNAEEIFEKISAGEIDFNKPDSRIIDSVMKTQDNYIFYDGDIAYQDDFYPAGYLRTLFHWLSVDFNEETVLNDYYPEAEILNIMEYSRLETIVDARVQRGLNYKEIREETLRGNRNITVLELDLNRSNLKVRPFLANSTVSGLEDLVEIGRSNQALAGINGGFYEYSGRPLGIYMEDGNIVTGKVRDLVRSTLLIDEYGNIDIGIRDWNGNLGLEDGRDLMVSGVNQVPEDGQAVIINKYYGEQAPQLREGAVELVVNSQGEIAGINRSHFLAPSSIPEDGYIIQATGSKANILGRLSTGETISFENRFFPEPELEGDIVHALGAGPKLIEDGRINITSYREGFQRDIVYGNAPRSAAGITGDNKLLLVTVDGRQPERSIGMTLDELAEFMLDLGAEKAMNLDGGASARMMVRGFTMNVPSSERNIGNALLILPNM</sequence>
<accession>A0A931F7P9</accession>
<dbReference type="Pfam" id="PF09992">
    <property type="entry name" value="NAGPA"/>
    <property type="match status" value="1"/>
</dbReference>
<dbReference type="PANTHER" id="PTHR40446:SF2">
    <property type="entry name" value="N-ACETYLGLUCOSAMINE-1-PHOSPHODIESTER ALPHA-N-ACETYLGLUCOSAMINIDASE"/>
    <property type="match status" value="1"/>
</dbReference>
<dbReference type="GO" id="GO:0016798">
    <property type="term" value="F:hydrolase activity, acting on glycosyl bonds"/>
    <property type="evidence" value="ECO:0007669"/>
    <property type="project" value="UniProtKB-KW"/>
</dbReference>
<evidence type="ECO:0000259" key="1">
    <source>
        <dbReference type="PROSITE" id="PS51724"/>
    </source>
</evidence>
<dbReference type="GO" id="GO:0042834">
    <property type="term" value="F:peptidoglycan binding"/>
    <property type="evidence" value="ECO:0007669"/>
    <property type="project" value="InterPro"/>
</dbReference>
<evidence type="ECO:0000313" key="2">
    <source>
        <dbReference type="EMBL" id="MBF8435718.1"/>
    </source>
</evidence>
<dbReference type="RefSeq" id="WP_270452383.1">
    <property type="nucleotide sequence ID" value="NZ_JADPIE010000001.1"/>
</dbReference>
<dbReference type="Pfam" id="PF05036">
    <property type="entry name" value="SPOR"/>
    <property type="match status" value="1"/>
</dbReference>
<protein>
    <submittedName>
        <fullName evidence="2">Phosphodiester glycosidase family protein</fullName>
    </submittedName>
</protein>
<dbReference type="PANTHER" id="PTHR40446">
    <property type="entry name" value="N-ACETYLGLUCOSAMINE-1-PHOSPHODIESTER ALPHA-N-ACETYLGLUCOSAMINIDASE"/>
    <property type="match status" value="1"/>
</dbReference>
<dbReference type="InterPro" id="IPR036680">
    <property type="entry name" value="SPOR-like_sf"/>
</dbReference>
<dbReference type="SUPFAM" id="SSF110997">
    <property type="entry name" value="Sporulation related repeat"/>
    <property type="match status" value="1"/>
</dbReference>
<dbReference type="PROSITE" id="PS51724">
    <property type="entry name" value="SPOR"/>
    <property type="match status" value="1"/>
</dbReference>
<comment type="caution">
    <text evidence="2">The sequence shown here is derived from an EMBL/GenBank/DDBJ whole genome shotgun (WGS) entry which is preliminary data.</text>
</comment>
<name>A0A931F7P9_9FIRM</name>
<gene>
    <name evidence="2" type="ORF">I0Q91_01370</name>
</gene>
<dbReference type="EMBL" id="JADPIE010000001">
    <property type="protein sequence ID" value="MBF8435718.1"/>
    <property type="molecule type" value="Genomic_DNA"/>
</dbReference>
<dbReference type="AlphaFoldDB" id="A0A931F7P9"/>
<organism evidence="2 3">
    <name type="scientific">Halonatronomonas betaini</name>
    <dbReference type="NCBI Taxonomy" id="2778430"/>
    <lineage>
        <taxon>Bacteria</taxon>
        <taxon>Bacillati</taxon>
        <taxon>Bacillota</taxon>
        <taxon>Clostridia</taxon>
        <taxon>Halanaerobiales</taxon>
        <taxon>Halarsenatibacteraceae</taxon>
        <taxon>Halonatronomonas</taxon>
    </lineage>
</organism>
<dbReference type="Proteomes" id="UP000621436">
    <property type="component" value="Unassembled WGS sequence"/>
</dbReference>
<feature type="domain" description="SPOR" evidence="1">
    <location>
        <begin position="90"/>
        <end position="165"/>
    </location>
</feature>
<dbReference type="Gene3D" id="3.30.70.1070">
    <property type="entry name" value="Sporulation related repeat"/>
    <property type="match status" value="1"/>
</dbReference>